<keyword evidence="10 11" id="KW-0238">DNA-binding</keyword>
<dbReference type="Gene3D" id="3.40.50.300">
    <property type="entry name" value="P-loop containing nucleotide triphosphate hydrolases"/>
    <property type="match status" value="2"/>
</dbReference>
<dbReference type="SUPFAM" id="SSF52540">
    <property type="entry name" value="P-loop containing nucleoside triphosphate hydrolases"/>
    <property type="match status" value="2"/>
</dbReference>
<dbReference type="InterPro" id="IPR007409">
    <property type="entry name" value="Restrct_endonuc_type1_HsdR_N"/>
</dbReference>
<dbReference type="EMBL" id="RKMG01000048">
    <property type="protein sequence ID" value="RPA55909.1"/>
    <property type="molecule type" value="Genomic_DNA"/>
</dbReference>
<evidence type="ECO:0000256" key="11">
    <source>
        <dbReference type="RuleBase" id="RU364115"/>
    </source>
</evidence>
<keyword evidence="9 11" id="KW-0067">ATP-binding</keyword>
<dbReference type="InterPro" id="IPR055180">
    <property type="entry name" value="HsdR_RecA-like_helicase_dom_2"/>
</dbReference>
<reference evidence="13 14" key="1">
    <citation type="submission" date="2018-11" db="EMBL/GenBank/DDBJ databases">
        <title>Aerococcus sp. SJQ22, whole genome shotgun sequence.</title>
        <authorList>
            <person name="Sun L."/>
            <person name="Gao X."/>
            <person name="Chen W."/>
            <person name="Huang K."/>
        </authorList>
    </citation>
    <scope>NUCLEOTIDE SEQUENCE [LARGE SCALE GENOMIC DNA]</scope>
    <source>
        <strain evidence="13 14">SJQ22</strain>
    </source>
</reference>
<dbReference type="GO" id="GO:0009035">
    <property type="term" value="F:type I site-specific deoxyribonuclease activity"/>
    <property type="evidence" value="ECO:0007669"/>
    <property type="project" value="UniProtKB-EC"/>
</dbReference>
<comment type="catalytic activity">
    <reaction evidence="1 11">
        <text>Endonucleolytic cleavage of DNA to give random double-stranded fragments with terminal 5'-phosphates, ATP is simultaneously hydrolyzed.</text>
        <dbReference type="EC" id="3.1.21.3"/>
    </reaction>
</comment>
<keyword evidence="6 11" id="KW-0680">Restriction system</keyword>
<evidence type="ECO:0000259" key="12">
    <source>
        <dbReference type="PROSITE" id="PS51192"/>
    </source>
</evidence>
<evidence type="ECO:0000256" key="8">
    <source>
        <dbReference type="ARBA" id="ARBA00022801"/>
    </source>
</evidence>
<dbReference type="Pfam" id="PF12008">
    <property type="entry name" value="EcoR124_C"/>
    <property type="match status" value="1"/>
</dbReference>
<evidence type="ECO:0000256" key="5">
    <source>
        <dbReference type="ARBA" id="ARBA00022741"/>
    </source>
</evidence>
<keyword evidence="5 11" id="KW-0547">Nucleotide-binding</keyword>
<evidence type="ECO:0000313" key="13">
    <source>
        <dbReference type="EMBL" id="RPA55909.1"/>
    </source>
</evidence>
<dbReference type="NCBIfam" id="TIGR00348">
    <property type="entry name" value="hsdR"/>
    <property type="match status" value="1"/>
</dbReference>
<evidence type="ECO:0000256" key="3">
    <source>
        <dbReference type="ARBA" id="ARBA00011296"/>
    </source>
</evidence>
<protein>
    <recommendedName>
        <fullName evidence="11">Type I restriction enzyme endonuclease subunit</fullName>
        <shortName evidence="11">R protein</shortName>
        <ecNumber evidence="11">3.1.21.3</ecNumber>
    </recommendedName>
    <alternativeName>
        <fullName evidence="11">Type-1 restriction enzyme R protein</fullName>
    </alternativeName>
</protein>
<sequence length="1027" mass="119205">MYKNNHRGVCDVKSFELESDMENKLIDQLVNGESQWTYRPDLRNEDDLWDNFRQILTRTNKDKLNDVPLTDMEFEQVKTQLNFGSFYRAGEWLKGENGIAQVLVQREDAKLGKVSLTVFKSQDISGGISVYEVINQYASSKRDEQDRNRRFDVTLLINGLPLIQIELKNRSEGYMAAFEQIKKYSNEGKYTGIFSMLQMFVVTNGVDTKYIAAADGQHINKEFLTSWVDKNNNRVNNYLGFAKEVLSIPQGHKMITEFSVLDADHKAIILLRPYQIHAILAVEQAVRQRQSGYVWHTTGSGKTLTSYKVAKNLLRSPALDKTIFIVDRIDLDQQTGTAFKSYAMNDVVEVNDTDNVSDLVRKLTTNDRDLVITTIQKLNYVMKRYGDKEDNRIAKKLRNLNIGFVVDECHRAVTPKKQQEITKFFPKSLWYGFTGTPIFAENARDEFGDMPRTTEEQYGPRLHEYTVKEAIHDKAVLGFQVEYINTLEKNSIVDYFDQSGIDIDGLSEHEIEAKLPREAYENDEHKLKVIDQIVNYSRHKFKLTRGPGNTYSAILTTRSIPDAQRYYELFNEVKEGKSSVKISEKTKSLVSDFPKVAVTYSLNETEETSFERQSQYKQIIQDYNETFNTHYDLEQVRAFNQDINNRLARKKDIYRTRSEQLDIVIVVDRLLTGFDSPSTAILFMDRPPAKPHHLIQAFSRTNRIYDKDKQYGQIMTFQYPSQYQEAVENAFILYSNGGESAIQAPGWNESYGRFQDAYERLISVAPSPESIDINDDVDTLKLFVKAYQEFDKSLGAIQVYSEFDEEVFEQQYNLRPEVIESYHGKYENALEKIREQIDEDEEDDLTIDFDYQLSEVGKQQIDYEYLMLLMQTIVNEPNSQNRIKRIVDAEAYLTKFKDNNPKLGEIIEDIFSTIKDGNELAQAENTLNVSSEIEKRIDERVSELVHDLSESLYVQEDDLHYLIENYKPEKAGKQTGESNLLENMDKDRYLEENRKKVQKKFRVKKFAKQAYTDVIESEILPLTNKNF</sequence>
<evidence type="ECO:0000256" key="7">
    <source>
        <dbReference type="ARBA" id="ARBA00022759"/>
    </source>
</evidence>
<evidence type="ECO:0000256" key="1">
    <source>
        <dbReference type="ARBA" id="ARBA00000851"/>
    </source>
</evidence>
<keyword evidence="7 13" id="KW-0255">Endonuclease</keyword>
<dbReference type="EC" id="3.1.21.3" evidence="11"/>
<dbReference type="Gene3D" id="3.90.1570.50">
    <property type="match status" value="1"/>
</dbReference>
<keyword evidence="14" id="KW-1185">Reference proteome</keyword>
<dbReference type="InterPro" id="IPR004473">
    <property type="entry name" value="Restrct_endonuc_typeI_HsdR"/>
</dbReference>
<dbReference type="PANTHER" id="PTHR30195:SF16">
    <property type="entry name" value="TYPE I RESTRICTION ENZYME ENDONUCLEASE SUBUNIT"/>
    <property type="match status" value="1"/>
</dbReference>
<evidence type="ECO:0000256" key="10">
    <source>
        <dbReference type="ARBA" id="ARBA00023125"/>
    </source>
</evidence>
<proteinExistence type="inferred from homology"/>
<evidence type="ECO:0000256" key="6">
    <source>
        <dbReference type="ARBA" id="ARBA00022747"/>
    </source>
</evidence>
<keyword evidence="8 11" id="KW-0378">Hydrolase</keyword>
<dbReference type="PROSITE" id="PS51192">
    <property type="entry name" value="HELICASE_ATP_BIND_1"/>
    <property type="match status" value="1"/>
</dbReference>
<dbReference type="CDD" id="cd18800">
    <property type="entry name" value="SF2_C_EcoR124I-like"/>
    <property type="match status" value="1"/>
</dbReference>
<dbReference type="CDD" id="cd22332">
    <property type="entry name" value="HsdR_N"/>
    <property type="match status" value="1"/>
</dbReference>
<accession>A0A3N4FZ00</accession>
<comment type="subunit">
    <text evidence="3 11">The type I restriction/modification system is composed of three polypeptides R, M and S.</text>
</comment>
<dbReference type="Proteomes" id="UP000273977">
    <property type="component" value="Unassembled WGS sequence"/>
</dbReference>
<dbReference type="InterPro" id="IPR022625">
    <property type="entry name" value="TypeI_RM_Rsu_C"/>
</dbReference>
<dbReference type="GO" id="GO:0003677">
    <property type="term" value="F:DNA binding"/>
    <property type="evidence" value="ECO:0007669"/>
    <property type="project" value="UniProtKB-KW"/>
</dbReference>
<dbReference type="Pfam" id="PF18766">
    <property type="entry name" value="SWI2_SNF2"/>
    <property type="match status" value="1"/>
</dbReference>
<dbReference type="OrthoDB" id="9758243at2"/>
<dbReference type="GO" id="GO:0005524">
    <property type="term" value="F:ATP binding"/>
    <property type="evidence" value="ECO:0007669"/>
    <property type="project" value="UniProtKB-KW"/>
</dbReference>
<evidence type="ECO:0000313" key="14">
    <source>
        <dbReference type="Proteomes" id="UP000273977"/>
    </source>
</evidence>
<dbReference type="InterPro" id="IPR014001">
    <property type="entry name" value="Helicase_ATP-bd"/>
</dbReference>
<dbReference type="InterPro" id="IPR051268">
    <property type="entry name" value="Type-I_R_enzyme_R_subunit"/>
</dbReference>
<gene>
    <name evidence="13" type="ORF">EF384_09230</name>
</gene>
<dbReference type="Gene3D" id="1.20.58.910">
    <property type="match status" value="1"/>
</dbReference>
<dbReference type="AlphaFoldDB" id="A0A3N4FZ00"/>
<evidence type="ECO:0000256" key="9">
    <source>
        <dbReference type="ARBA" id="ARBA00022840"/>
    </source>
</evidence>
<feature type="domain" description="Helicase ATP-binding" evidence="12">
    <location>
        <begin position="283"/>
        <end position="455"/>
    </location>
</feature>
<dbReference type="InterPro" id="IPR040980">
    <property type="entry name" value="SWI2_SNF2"/>
</dbReference>
<comment type="similarity">
    <text evidence="2 11">Belongs to the HsdR family.</text>
</comment>
<organism evidence="13 14">
    <name type="scientific">Aerococcus agrisoli</name>
    <dbReference type="NCBI Taxonomy" id="2487350"/>
    <lineage>
        <taxon>Bacteria</taxon>
        <taxon>Bacillati</taxon>
        <taxon>Bacillota</taxon>
        <taxon>Bacilli</taxon>
        <taxon>Lactobacillales</taxon>
        <taxon>Aerococcaceae</taxon>
        <taxon>Aerococcus</taxon>
    </lineage>
</organism>
<comment type="caution">
    <text evidence="13">The sequence shown here is derived from an EMBL/GenBank/DDBJ whole genome shotgun (WGS) entry which is preliminary data.</text>
</comment>
<keyword evidence="4" id="KW-0540">Nuclease</keyword>
<evidence type="ECO:0000256" key="4">
    <source>
        <dbReference type="ARBA" id="ARBA00022722"/>
    </source>
</evidence>
<name>A0A3N4FZ00_9LACT</name>
<comment type="function">
    <text evidence="11">Subunit R is required for both nuclease and ATPase activities, but not for modification.</text>
</comment>
<dbReference type="SMART" id="SM00487">
    <property type="entry name" value="DEXDc"/>
    <property type="match status" value="1"/>
</dbReference>
<dbReference type="GO" id="GO:0009307">
    <property type="term" value="P:DNA restriction-modification system"/>
    <property type="evidence" value="ECO:0007669"/>
    <property type="project" value="UniProtKB-KW"/>
</dbReference>
<dbReference type="Pfam" id="PF22679">
    <property type="entry name" value="T1R_D3-like"/>
    <property type="match status" value="1"/>
</dbReference>
<dbReference type="PANTHER" id="PTHR30195">
    <property type="entry name" value="TYPE I SITE-SPECIFIC DEOXYRIBONUCLEASE PROTEIN SUBUNIT M AND R"/>
    <property type="match status" value="1"/>
</dbReference>
<dbReference type="InterPro" id="IPR027417">
    <property type="entry name" value="P-loop_NTPase"/>
</dbReference>
<dbReference type="Pfam" id="PF04313">
    <property type="entry name" value="HSDR_N"/>
    <property type="match status" value="1"/>
</dbReference>
<evidence type="ECO:0000256" key="2">
    <source>
        <dbReference type="ARBA" id="ARBA00008598"/>
    </source>
</evidence>